<keyword evidence="2" id="KW-0238">DNA-binding</keyword>
<dbReference type="Gene3D" id="1.10.10.60">
    <property type="entry name" value="Homeodomain-like"/>
    <property type="match status" value="1"/>
</dbReference>
<dbReference type="PROSITE" id="PS01124">
    <property type="entry name" value="HTH_ARAC_FAMILY_2"/>
    <property type="match status" value="1"/>
</dbReference>
<dbReference type="Proteomes" id="UP000199470">
    <property type="component" value="Unassembled WGS sequence"/>
</dbReference>
<accession>A0A1I4PWK9</accession>
<dbReference type="STRING" id="758825.SAMN02982985_03653"/>
<sequence length="352" mass="38310">MHQIGTPLLHSAPQLRSPAALRTVLAHDADQLACELTNWQQSYDQISAGLFRGALVELRMPKIQVFKESLSQAVRQSCRVWPGAIWFGLPDHPVATRINGRQTGQEWIMVQPGEQEFELVTPSAYGIYGIVVCRRMLAEAAERSGCLIDWERVQAAEVLQVDGAARAACVQTLAALLGGDGHGAPAGGTVPTRAGLFGDDGHGGAAAQGTPLWQEAVLGALLEMLDRSSIEPVAAASVQRRQRVVAKAREYILAHRAESITVPELCEQVHVSRRTLQYCFEDVLGMSPMLYLRMVRLNGVRRQLHDPTARGSAIGDVAGAWGLCNFSQFSSDYRKLFGECPSASMKALARRS</sequence>
<proteinExistence type="predicted"/>
<keyword evidence="3" id="KW-0804">Transcription</keyword>
<reference evidence="5 6" key="1">
    <citation type="submission" date="2016-10" db="EMBL/GenBank/DDBJ databases">
        <authorList>
            <person name="de Groot N.N."/>
        </authorList>
    </citation>
    <scope>NUCLEOTIDE SEQUENCE [LARGE SCALE GENOMIC DNA]</scope>
    <source>
        <strain evidence="5 6">ATCC 43154</strain>
    </source>
</reference>
<evidence type="ECO:0000256" key="1">
    <source>
        <dbReference type="ARBA" id="ARBA00023015"/>
    </source>
</evidence>
<evidence type="ECO:0000256" key="3">
    <source>
        <dbReference type="ARBA" id="ARBA00023163"/>
    </source>
</evidence>
<dbReference type="OrthoDB" id="185346at2"/>
<dbReference type="InterPro" id="IPR009057">
    <property type="entry name" value="Homeodomain-like_sf"/>
</dbReference>
<name>A0A1I4PWK9_9BURK</name>
<dbReference type="SUPFAM" id="SSF46689">
    <property type="entry name" value="Homeodomain-like"/>
    <property type="match status" value="1"/>
</dbReference>
<keyword evidence="6" id="KW-1185">Reference proteome</keyword>
<evidence type="ECO:0000259" key="4">
    <source>
        <dbReference type="PROSITE" id="PS01124"/>
    </source>
</evidence>
<dbReference type="Pfam" id="PF12833">
    <property type="entry name" value="HTH_18"/>
    <property type="match status" value="1"/>
</dbReference>
<dbReference type="GO" id="GO:0043565">
    <property type="term" value="F:sequence-specific DNA binding"/>
    <property type="evidence" value="ECO:0007669"/>
    <property type="project" value="InterPro"/>
</dbReference>
<evidence type="ECO:0000313" key="5">
    <source>
        <dbReference type="EMBL" id="SFM31986.1"/>
    </source>
</evidence>
<keyword evidence="1" id="KW-0805">Transcription regulation</keyword>
<dbReference type="PANTHER" id="PTHR46796">
    <property type="entry name" value="HTH-TYPE TRANSCRIPTIONAL ACTIVATOR RHAS-RELATED"/>
    <property type="match status" value="1"/>
</dbReference>
<dbReference type="AlphaFoldDB" id="A0A1I4PWK9"/>
<feature type="domain" description="HTH araC/xylS-type" evidence="4">
    <location>
        <begin position="246"/>
        <end position="347"/>
    </location>
</feature>
<gene>
    <name evidence="5" type="ORF">SAMN02982985_03653</name>
</gene>
<organism evidence="5 6">
    <name type="scientific">Rugamonas rubra</name>
    <dbReference type="NCBI Taxonomy" id="758825"/>
    <lineage>
        <taxon>Bacteria</taxon>
        <taxon>Pseudomonadati</taxon>
        <taxon>Pseudomonadota</taxon>
        <taxon>Betaproteobacteria</taxon>
        <taxon>Burkholderiales</taxon>
        <taxon>Oxalobacteraceae</taxon>
        <taxon>Telluria group</taxon>
        <taxon>Rugamonas</taxon>
    </lineage>
</organism>
<evidence type="ECO:0000256" key="2">
    <source>
        <dbReference type="ARBA" id="ARBA00023125"/>
    </source>
</evidence>
<dbReference type="InterPro" id="IPR050204">
    <property type="entry name" value="AraC_XylS_family_regulators"/>
</dbReference>
<dbReference type="EMBL" id="FOTW01000017">
    <property type="protein sequence ID" value="SFM31986.1"/>
    <property type="molecule type" value="Genomic_DNA"/>
</dbReference>
<dbReference type="GO" id="GO:0003700">
    <property type="term" value="F:DNA-binding transcription factor activity"/>
    <property type="evidence" value="ECO:0007669"/>
    <property type="project" value="InterPro"/>
</dbReference>
<dbReference type="SMART" id="SM00342">
    <property type="entry name" value="HTH_ARAC"/>
    <property type="match status" value="1"/>
</dbReference>
<evidence type="ECO:0000313" key="6">
    <source>
        <dbReference type="Proteomes" id="UP000199470"/>
    </source>
</evidence>
<protein>
    <submittedName>
        <fullName evidence="5">Transcriptional regulator, AraC family</fullName>
    </submittedName>
</protein>
<dbReference type="RefSeq" id="WP_093389127.1">
    <property type="nucleotide sequence ID" value="NZ_FOTW01000017.1"/>
</dbReference>
<dbReference type="InterPro" id="IPR018060">
    <property type="entry name" value="HTH_AraC"/>
</dbReference>
<dbReference type="PANTHER" id="PTHR46796:SF12">
    <property type="entry name" value="HTH-TYPE DNA-BINDING TRANSCRIPTIONAL ACTIVATOR EUTR"/>
    <property type="match status" value="1"/>
</dbReference>